<dbReference type="PANTHER" id="PTHR30606:SF10">
    <property type="entry name" value="PHOSPHATIDYLINOSITOL MANNOSIDE ACYLTRANSFERASE"/>
    <property type="match status" value="1"/>
</dbReference>
<evidence type="ECO:0000256" key="1">
    <source>
        <dbReference type="ARBA" id="ARBA00004533"/>
    </source>
</evidence>
<evidence type="ECO:0000256" key="2">
    <source>
        <dbReference type="ARBA" id="ARBA00022475"/>
    </source>
</evidence>
<keyword evidence="3" id="KW-0997">Cell inner membrane</keyword>
<comment type="caution">
    <text evidence="7">The sequence shown here is derived from an EMBL/GenBank/DDBJ whole genome shotgun (WGS) entry which is preliminary data.</text>
</comment>
<reference evidence="7" key="2">
    <citation type="submission" date="2021-09" db="EMBL/GenBank/DDBJ databases">
        <authorList>
            <person name="Gilroy R."/>
        </authorList>
    </citation>
    <scope>NUCLEOTIDE SEQUENCE</scope>
    <source>
        <strain evidence="7">CHK121-7720</strain>
    </source>
</reference>
<dbReference type="InterPro" id="IPR004960">
    <property type="entry name" value="LipA_acyltrans"/>
</dbReference>
<keyword evidence="2" id="KW-1003">Cell membrane</keyword>
<reference evidence="7" key="1">
    <citation type="journal article" date="2021" name="PeerJ">
        <title>Extensive microbial diversity within the chicken gut microbiome revealed by metagenomics and culture.</title>
        <authorList>
            <person name="Gilroy R."/>
            <person name="Ravi A."/>
            <person name="Getino M."/>
            <person name="Pursley I."/>
            <person name="Horton D.L."/>
            <person name="Alikhan N.F."/>
            <person name="Baker D."/>
            <person name="Gharbi K."/>
            <person name="Hall N."/>
            <person name="Watson M."/>
            <person name="Adriaenssens E.M."/>
            <person name="Foster-Nyarko E."/>
            <person name="Jarju S."/>
            <person name="Secka A."/>
            <person name="Antonio M."/>
            <person name="Oren A."/>
            <person name="Chaudhuri R.R."/>
            <person name="La Ragione R."/>
            <person name="Hildebrand F."/>
            <person name="Pallen M.J."/>
        </authorList>
    </citation>
    <scope>NUCLEOTIDE SEQUENCE</scope>
    <source>
        <strain evidence="7">CHK121-7720</strain>
    </source>
</reference>
<proteinExistence type="predicted"/>
<dbReference type="Proteomes" id="UP000757103">
    <property type="component" value="Unassembled WGS sequence"/>
</dbReference>
<comment type="subcellular location">
    <subcellularLocation>
        <location evidence="1">Cell inner membrane</location>
    </subcellularLocation>
</comment>
<evidence type="ECO:0000256" key="3">
    <source>
        <dbReference type="ARBA" id="ARBA00022519"/>
    </source>
</evidence>
<sequence>MKKETLQNILYSPLYLWFKLHALLPMRVLYLLADLLYYPLYYVVHYRRKLVFENLRNSFPDKNDRELRQLEKRFYRHFCDYVVETIKLLHISDSEMRRRMVFEQTDIIDRLFDQNRSIIILLGHFGNWEWVPSVTLWIHHPEAISGQIYRPLNNKWFDRFFLKLRSRFGTVCIAKKDTLRAILQMKRSGRPSITGFMSDQTPSPANIHHWARFLSQDSPVLTGYEKIARKADFAVLYFDVEMVKRGYYKATIREIALHPNELPEFEITDRYTALMEQTIMRKPWGWLWTHKRWKYKHENFPNT</sequence>
<keyword evidence="6 7" id="KW-0012">Acyltransferase</keyword>
<evidence type="ECO:0000256" key="6">
    <source>
        <dbReference type="ARBA" id="ARBA00023315"/>
    </source>
</evidence>
<keyword evidence="5" id="KW-0472">Membrane</keyword>
<dbReference type="GO" id="GO:0009247">
    <property type="term" value="P:glycolipid biosynthetic process"/>
    <property type="evidence" value="ECO:0007669"/>
    <property type="project" value="UniProtKB-ARBA"/>
</dbReference>
<protein>
    <submittedName>
        <fullName evidence="7">Lysophospholipid acyltransferase family protein</fullName>
    </submittedName>
</protein>
<dbReference type="CDD" id="cd07984">
    <property type="entry name" value="LPLAT_LABLAT-like"/>
    <property type="match status" value="1"/>
</dbReference>
<name>A0A921SU62_9BACT</name>
<gene>
    <name evidence="7" type="ORF">K8U91_02765</name>
</gene>
<evidence type="ECO:0000313" key="7">
    <source>
        <dbReference type="EMBL" id="HJG88386.1"/>
    </source>
</evidence>
<evidence type="ECO:0000313" key="8">
    <source>
        <dbReference type="Proteomes" id="UP000757103"/>
    </source>
</evidence>
<dbReference type="Pfam" id="PF03279">
    <property type="entry name" value="Lip_A_acyltrans"/>
    <property type="match status" value="1"/>
</dbReference>
<dbReference type="RefSeq" id="WP_273305432.1">
    <property type="nucleotide sequence ID" value="NZ_DYUD01000010.1"/>
</dbReference>
<dbReference type="PANTHER" id="PTHR30606">
    <property type="entry name" value="LIPID A BIOSYNTHESIS LAUROYL ACYLTRANSFERASE"/>
    <property type="match status" value="1"/>
</dbReference>
<evidence type="ECO:0000256" key="5">
    <source>
        <dbReference type="ARBA" id="ARBA00023136"/>
    </source>
</evidence>
<dbReference type="EMBL" id="DYUD01000010">
    <property type="protein sequence ID" value="HJG88386.1"/>
    <property type="molecule type" value="Genomic_DNA"/>
</dbReference>
<organism evidence="7 8">
    <name type="scientific">Barnesiella viscericola</name>
    <dbReference type="NCBI Taxonomy" id="397865"/>
    <lineage>
        <taxon>Bacteria</taxon>
        <taxon>Pseudomonadati</taxon>
        <taxon>Bacteroidota</taxon>
        <taxon>Bacteroidia</taxon>
        <taxon>Bacteroidales</taxon>
        <taxon>Barnesiellaceae</taxon>
        <taxon>Barnesiella</taxon>
    </lineage>
</organism>
<accession>A0A921SU62</accession>
<evidence type="ECO:0000256" key="4">
    <source>
        <dbReference type="ARBA" id="ARBA00022679"/>
    </source>
</evidence>
<keyword evidence="4" id="KW-0808">Transferase</keyword>
<dbReference type="GO" id="GO:0016746">
    <property type="term" value="F:acyltransferase activity"/>
    <property type="evidence" value="ECO:0007669"/>
    <property type="project" value="UniProtKB-KW"/>
</dbReference>
<dbReference type="GO" id="GO:0005886">
    <property type="term" value="C:plasma membrane"/>
    <property type="evidence" value="ECO:0007669"/>
    <property type="project" value="UniProtKB-SubCell"/>
</dbReference>
<dbReference type="AlphaFoldDB" id="A0A921SU62"/>